<dbReference type="Pfam" id="PF12937">
    <property type="entry name" value="F-box-like"/>
    <property type="match status" value="1"/>
</dbReference>
<evidence type="ECO:0000259" key="1">
    <source>
        <dbReference type="PROSITE" id="PS50181"/>
    </source>
</evidence>
<protein>
    <submittedName>
        <fullName evidence="2">F-box domain-containing protein</fullName>
    </submittedName>
</protein>
<dbReference type="AlphaFoldDB" id="A0A8H6WIM1"/>
<gene>
    <name evidence="2" type="ORF">MIND_00146500</name>
</gene>
<proteinExistence type="predicted"/>
<organism evidence="2 3">
    <name type="scientific">Mycena indigotica</name>
    <dbReference type="NCBI Taxonomy" id="2126181"/>
    <lineage>
        <taxon>Eukaryota</taxon>
        <taxon>Fungi</taxon>
        <taxon>Dikarya</taxon>
        <taxon>Basidiomycota</taxon>
        <taxon>Agaricomycotina</taxon>
        <taxon>Agaricomycetes</taxon>
        <taxon>Agaricomycetidae</taxon>
        <taxon>Agaricales</taxon>
        <taxon>Marasmiineae</taxon>
        <taxon>Mycenaceae</taxon>
        <taxon>Mycena</taxon>
    </lineage>
</organism>
<dbReference type="EMBL" id="JACAZF010000001">
    <property type="protein sequence ID" value="KAF7316278.1"/>
    <property type="molecule type" value="Genomic_DNA"/>
</dbReference>
<dbReference type="RefSeq" id="XP_037226301.1">
    <property type="nucleotide sequence ID" value="XM_037358391.1"/>
</dbReference>
<feature type="domain" description="F-box" evidence="1">
    <location>
        <begin position="1"/>
        <end position="52"/>
    </location>
</feature>
<dbReference type="InterPro" id="IPR001810">
    <property type="entry name" value="F-box_dom"/>
</dbReference>
<dbReference type="PROSITE" id="PS50181">
    <property type="entry name" value="FBOX"/>
    <property type="match status" value="1"/>
</dbReference>
<evidence type="ECO:0000313" key="3">
    <source>
        <dbReference type="Proteomes" id="UP000636479"/>
    </source>
</evidence>
<reference evidence="2" key="1">
    <citation type="submission" date="2020-05" db="EMBL/GenBank/DDBJ databases">
        <title>Mycena genomes resolve the evolution of fungal bioluminescence.</title>
        <authorList>
            <person name="Tsai I.J."/>
        </authorList>
    </citation>
    <scope>NUCLEOTIDE SEQUENCE</scope>
    <source>
        <strain evidence="2">171206Taipei</strain>
    </source>
</reference>
<dbReference type="GeneID" id="59340907"/>
<name>A0A8H6WIM1_9AGAR</name>
<sequence length="413" mass="45677">MTLLSLPNELLLDVFSHFEDPHLLFTLSTLCKRLHLLALPLYLSQIGVYESLSPGVCNITIGQHRTEALAALQTALFLDAVQTLSCTLPHAMQLGQDVKRLARVCAALTSVNSATLHVNPRKFLDDSSGDLNPLSFVDCLNSLLEKSCSSLTVKSFRDRWTDHKSRPMRRAQQPSRVLSAAALSPAAMRAKSLSTFNIHSEILVFPHVRAWTIDVLNSFPIRALSISAPFQIEEITDILAVTEIPTLLTLALHESRITPAQLHAFLARHPQITHLRLEKLIVPPLHERLPSRALESIVTLTAGPTHVAYLLHALNRLPSTLQCIRILSYMTTVDLQGANSSLHHVVSFLAGIPDLRLVLPVPDSLPPHCARHRPLLPRCRVGIAFRLQAGAWLSRMHHPDPAAQVAGLHREVV</sequence>
<accession>A0A8H6WIM1</accession>
<comment type="caution">
    <text evidence="2">The sequence shown here is derived from an EMBL/GenBank/DDBJ whole genome shotgun (WGS) entry which is preliminary data.</text>
</comment>
<evidence type="ECO:0000313" key="2">
    <source>
        <dbReference type="EMBL" id="KAF7316278.1"/>
    </source>
</evidence>
<keyword evidence="3" id="KW-1185">Reference proteome</keyword>
<dbReference type="Proteomes" id="UP000636479">
    <property type="component" value="Unassembled WGS sequence"/>
</dbReference>
<dbReference type="OrthoDB" id="2635672at2759"/>